<feature type="compositionally biased region" description="Basic residues" evidence="1">
    <location>
        <begin position="1"/>
        <end position="10"/>
    </location>
</feature>
<feature type="region of interest" description="Disordered" evidence="1">
    <location>
        <begin position="1"/>
        <end position="66"/>
    </location>
</feature>
<feature type="compositionally biased region" description="Acidic residues" evidence="1">
    <location>
        <begin position="225"/>
        <end position="251"/>
    </location>
</feature>
<dbReference type="InterPro" id="IPR034082">
    <property type="entry name" value="R3H_G-patch"/>
</dbReference>
<dbReference type="PROSITE" id="PS50174">
    <property type="entry name" value="G_PATCH"/>
    <property type="match status" value="2"/>
</dbReference>
<feature type="compositionally biased region" description="Low complexity" evidence="1">
    <location>
        <begin position="40"/>
        <end position="50"/>
    </location>
</feature>
<feature type="compositionally biased region" description="Low complexity" evidence="1">
    <location>
        <begin position="374"/>
        <end position="389"/>
    </location>
</feature>
<feature type="region of interest" description="Disordered" evidence="1">
    <location>
        <begin position="189"/>
        <end position="262"/>
    </location>
</feature>
<dbReference type="PANTHER" id="PTHR47423">
    <property type="entry name" value="G-PATCH DOMAIN CONTAINING PROTEIN"/>
    <property type="match status" value="1"/>
</dbReference>
<feature type="region of interest" description="Disordered" evidence="1">
    <location>
        <begin position="682"/>
        <end position="728"/>
    </location>
</feature>
<dbReference type="InterPro" id="IPR000467">
    <property type="entry name" value="G_patch_dom"/>
</dbReference>
<dbReference type="PANTHER" id="PTHR47423:SF2">
    <property type="entry name" value="PROTEIN SQS1"/>
    <property type="match status" value="1"/>
</dbReference>
<proteinExistence type="predicted"/>
<evidence type="ECO:0000313" key="3">
    <source>
        <dbReference type="EnsemblPlants" id="EMT16376"/>
    </source>
</evidence>
<sequence length="779" mass="83510">MAGGKRRYKRNPTAGGPRHSAGAGRRRSLPELPSFVSPTSVAAAFGPSSSGGRGRGRGGRRGAAAEPANAVPFSYTAALRPCPASAGGAAQALEVAIDTVSCADPAASASMYSYEVVGGIGLGFHGDEEAEGQEEAGESVPHLGLGFHDRIEEEMDAEVEELEEVSFVTPRQAKGKGRQNGGFISIGGVRIYSEDTSSPESEGMGDSDEESDSDYEVRDRNADVDSSEEDSDDDKGDPESDEDGSGSDSEEGLSIGDSSVDDEIVADYMEGIGGSEELLSSRWLNGMKLVDSDDDEMDTDDDEDGFLKKGKEKLEGYALMRASEQYGMKMPSSSERRKGKSTNGRDCGRGLASIQVMGLEDVMMVKDARMANRSSKGSKASSSSQLSRSWPDAARKSKKYQRVPGEKKKHKKEHIAKKRRQRMLSRGVDLEQINTKLRKMVVNQLDMLCFQPMHSRDCSQVQRLASIYQLKSGCQGSGNKRTVRKTPNCNVFVSGWSAKDLCIIHRHHAAKFVTVTLTGQSSMPSADGQVRLEKLLGTEPEDYSVNWNSSKGPTRAKGLSAPGKLARHSDSCGNKVPTKKVSFAERPVSFVSSGTMAETATEAVAVGSTAGDVSCEKVVGSDSKLGTFETHTKGFGSKMMAKMGFIEGTGLGKDGQGILQPVQAIQRPKSLGLGVEFDSELEAAKARSEPPAKARPEPAANARRELSRSRSEPRRNTRPPEMYDCGTFERHTKGFGSKMMVKMGFVPGSGLGKDGQGIVNPLTAVRRPKSRGLGATDKY</sequence>
<feature type="compositionally biased region" description="Basic and acidic residues" evidence="1">
    <location>
        <begin position="682"/>
        <end position="715"/>
    </location>
</feature>
<feature type="domain" description="G-patch" evidence="2">
    <location>
        <begin position="632"/>
        <end position="678"/>
    </location>
</feature>
<dbReference type="GO" id="GO:0003676">
    <property type="term" value="F:nucleic acid binding"/>
    <property type="evidence" value="ECO:0007669"/>
    <property type="project" value="InterPro"/>
</dbReference>
<dbReference type="AlphaFoldDB" id="R7W600"/>
<accession>R7W600</accession>
<feature type="region of interest" description="Disordered" evidence="1">
    <location>
        <begin position="370"/>
        <end position="414"/>
    </location>
</feature>
<evidence type="ECO:0000259" key="2">
    <source>
        <dbReference type="PROSITE" id="PS50174"/>
    </source>
</evidence>
<dbReference type="SMART" id="SM00443">
    <property type="entry name" value="G_patch"/>
    <property type="match status" value="2"/>
</dbReference>
<feature type="region of interest" description="Disordered" evidence="1">
    <location>
        <begin position="322"/>
        <end position="350"/>
    </location>
</feature>
<feature type="domain" description="G-patch" evidence="2">
    <location>
        <begin position="732"/>
        <end position="778"/>
    </location>
</feature>
<evidence type="ECO:0000256" key="1">
    <source>
        <dbReference type="SAM" id="MobiDB-lite"/>
    </source>
</evidence>
<reference evidence="3" key="1">
    <citation type="submission" date="2015-06" db="UniProtKB">
        <authorList>
            <consortium name="EnsemblPlants"/>
        </authorList>
    </citation>
    <scope>IDENTIFICATION</scope>
</reference>
<organism evidence="3">
    <name type="scientific">Aegilops tauschii</name>
    <name type="common">Tausch's goatgrass</name>
    <name type="synonym">Aegilops squarrosa</name>
    <dbReference type="NCBI Taxonomy" id="37682"/>
    <lineage>
        <taxon>Eukaryota</taxon>
        <taxon>Viridiplantae</taxon>
        <taxon>Streptophyta</taxon>
        <taxon>Embryophyta</taxon>
        <taxon>Tracheophyta</taxon>
        <taxon>Spermatophyta</taxon>
        <taxon>Magnoliopsida</taxon>
        <taxon>Liliopsida</taxon>
        <taxon>Poales</taxon>
        <taxon>Poaceae</taxon>
        <taxon>BOP clade</taxon>
        <taxon>Pooideae</taxon>
        <taxon>Triticodae</taxon>
        <taxon>Triticeae</taxon>
        <taxon>Triticinae</taxon>
        <taxon>Aegilops</taxon>
    </lineage>
</organism>
<name>R7W600_AEGTA</name>
<dbReference type="EnsemblPlants" id="EMT16376">
    <property type="protein sequence ID" value="EMT16376"/>
    <property type="gene ID" value="F775_27574"/>
</dbReference>
<dbReference type="CDD" id="cd02646">
    <property type="entry name" value="R3H_G-patch"/>
    <property type="match status" value="1"/>
</dbReference>
<dbReference type="Pfam" id="PF01585">
    <property type="entry name" value="G-patch"/>
    <property type="match status" value="2"/>
</dbReference>
<protein>
    <recommendedName>
        <fullName evidence="2">G-patch domain-containing protein</fullName>
    </recommendedName>
</protein>
<feature type="compositionally biased region" description="Basic residues" evidence="1">
    <location>
        <begin position="396"/>
        <end position="414"/>
    </location>
</feature>
<feature type="region of interest" description="Disordered" evidence="1">
    <location>
        <begin position="544"/>
        <end position="573"/>
    </location>
</feature>
<feature type="compositionally biased region" description="Acidic residues" evidence="1">
    <location>
        <begin position="203"/>
        <end position="214"/>
    </location>
</feature>